<reference evidence="1" key="1">
    <citation type="journal article" date="2023" name="Plant J.">
        <title>Genome sequences and population genomics provide insights into the demographic history, inbreeding, and mutation load of two 'living fossil' tree species of Dipteronia.</title>
        <authorList>
            <person name="Feng Y."/>
            <person name="Comes H.P."/>
            <person name="Chen J."/>
            <person name="Zhu S."/>
            <person name="Lu R."/>
            <person name="Zhang X."/>
            <person name="Li P."/>
            <person name="Qiu J."/>
            <person name="Olsen K.M."/>
            <person name="Qiu Y."/>
        </authorList>
    </citation>
    <scope>NUCLEOTIDE SEQUENCE</scope>
    <source>
        <strain evidence="1">KIB01</strain>
    </source>
</reference>
<sequence length="118" mass="13456">MDSGLRLYEFDVFRYASRFYGFSHPNRSHAWITQTQTRSTRSTPLFRSTTSRCHTVVRYIILNGLVVVVVHRRVDVVVRCLRYRAPLSSGDGVVFTAAATKLYLRFSGLFGCGPTFVN</sequence>
<evidence type="ECO:0000313" key="1">
    <source>
        <dbReference type="EMBL" id="KAK2641642.1"/>
    </source>
</evidence>
<dbReference type="AlphaFoldDB" id="A0AAD9WTB0"/>
<comment type="caution">
    <text evidence="1">The sequence shown here is derived from an EMBL/GenBank/DDBJ whole genome shotgun (WGS) entry which is preliminary data.</text>
</comment>
<gene>
    <name evidence="1" type="ORF">Ddye_023405</name>
</gene>
<accession>A0AAD9WTB0</accession>
<dbReference type="Proteomes" id="UP001280121">
    <property type="component" value="Unassembled WGS sequence"/>
</dbReference>
<protein>
    <submittedName>
        <fullName evidence="1">Uncharacterized protein</fullName>
    </submittedName>
</protein>
<name>A0AAD9WTB0_9ROSI</name>
<organism evidence="1 2">
    <name type="scientific">Dipteronia dyeriana</name>
    <dbReference type="NCBI Taxonomy" id="168575"/>
    <lineage>
        <taxon>Eukaryota</taxon>
        <taxon>Viridiplantae</taxon>
        <taxon>Streptophyta</taxon>
        <taxon>Embryophyta</taxon>
        <taxon>Tracheophyta</taxon>
        <taxon>Spermatophyta</taxon>
        <taxon>Magnoliopsida</taxon>
        <taxon>eudicotyledons</taxon>
        <taxon>Gunneridae</taxon>
        <taxon>Pentapetalae</taxon>
        <taxon>rosids</taxon>
        <taxon>malvids</taxon>
        <taxon>Sapindales</taxon>
        <taxon>Sapindaceae</taxon>
        <taxon>Hippocastanoideae</taxon>
        <taxon>Acereae</taxon>
        <taxon>Dipteronia</taxon>
    </lineage>
</organism>
<dbReference type="EMBL" id="JANJYI010000007">
    <property type="protein sequence ID" value="KAK2641642.1"/>
    <property type="molecule type" value="Genomic_DNA"/>
</dbReference>
<proteinExistence type="predicted"/>
<keyword evidence="2" id="KW-1185">Reference proteome</keyword>
<evidence type="ECO:0000313" key="2">
    <source>
        <dbReference type="Proteomes" id="UP001280121"/>
    </source>
</evidence>